<keyword evidence="8" id="KW-0325">Glycoprotein</keyword>
<evidence type="ECO:0000313" key="14">
    <source>
        <dbReference type="Proteomes" id="UP000196158"/>
    </source>
</evidence>
<keyword evidence="3" id="KW-0808">Transferase</keyword>
<feature type="domain" description="TLC" evidence="12">
    <location>
        <begin position="168"/>
        <end position="384"/>
    </location>
</feature>
<dbReference type="Proteomes" id="UP000196158">
    <property type="component" value="Unassembled WGS sequence"/>
</dbReference>
<evidence type="ECO:0000259" key="12">
    <source>
        <dbReference type="PROSITE" id="PS50922"/>
    </source>
</evidence>
<feature type="region of interest" description="Disordered" evidence="10">
    <location>
        <begin position="1"/>
        <end position="35"/>
    </location>
</feature>
<dbReference type="PANTHER" id="PTHR12560:SF11">
    <property type="entry name" value="CERAMIDE SYNTHASE LAC1-RELATED"/>
    <property type="match status" value="1"/>
</dbReference>
<keyword evidence="4 9" id="KW-0812">Transmembrane</keyword>
<evidence type="ECO:0000256" key="7">
    <source>
        <dbReference type="ARBA" id="ARBA00023136"/>
    </source>
</evidence>
<feature type="transmembrane region" description="Helical" evidence="11">
    <location>
        <begin position="356"/>
        <end position="380"/>
    </location>
</feature>
<dbReference type="GO" id="GO:0005789">
    <property type="term" value="C:endoplasmic reticulum membrane"/>
    <property type="evidence" value="ECO:0007669"/>
    <property type="project" value="UniProtKB-SubCell"/>
</dbReference>
<feature type="transmembrane region" description="Helical" evidence="11">
    <location>
        <begin position="300"/>
        <end position="317"/>
    </location>
</feature>
<name>A0A1X7R867_9SACH</name>
<evidence type="ECO:0000256" key="2">
    <source>
        <dbReference type="ARBA" id="ARBA00009808"/>
    </source>
</evidence>
<dbReference type="InterPro" id="IPR006634">
    <property type="entry name" value="TLC-dom"/>
</dbReference>
<keyword evidence="5" id="KW-0256">Endoplasmic reticulum</keyword>
<dbReference type="GO" id="GO:0050291">
    <property type="term" value="F:sphingosine N-acyltransferase activity"/>
    <property type="evidence" value="ECO:0007669"/>
    <property type="project" value="InterPro"/>
</dbReference>
<dbReference type="STRING" id="1789683.A0A1X7R867"/>
<dbReference type="SMART" id="SM00724">
    <property type="entry name" value="TLC"/>
    <property type="match status" value="1"/>
</dbReference>
<feature type="transmembrane region" description="Helical" evidence="11">
    <location>
        <begin position="252"/>
        <end position="280"/>
    </location>
</feature>
<evidence type="ECO:0000256" key="6">
    <source>
        <dbReference type="ARBA" id="ARBA00022989"/>
    </source>
</evidence>
<evidence type="ECO:0000256" key="9">
    <source>
        <dbReference type="PROSITE-ProRule" id="PRU00205"/>
    </source>
</evidence>
<evidence type="ECO:0000256" key="8">
    <source>
        <dbReference type="ARBA" id="ARBA00023180"/>
    </source>
</evidence>
<organism evidence="13 14">
    <name type="scientific">Maudiozyma saulgeensis</name>
    <dbReference type="NCBI Taxonomy" id="1789683"/>
    <lineage>
        <taxon>Eukaryota</taxon>
        <taxon>Fungi</taxon>
        <taxon>Dikarya</taxon>
        <taxon>Ascomycota</taxon>
        <taxon>Saccharomycotina</taxon>
        <taxon>Saccharomycetes</taxon>
        <taxon>Saccharomycetales</taxon>
        <taxon>Saccharomycetaceae</taxon>
        <taxon>Maudiozyma</taxon>
    </lineage>
</organism>
<keyword evidence="14" id="KW-1185">Reference proteome</keyword>
<protein>
    <submittedName>
        <fullName evidence="13">Similar to Saccharomyces cerevisiae YHL003C LAG1 Ceramide synthase component</fullName>
    </submittedName>
</protein>
<dbReference type="OrthoDB" id="3053196at2759"/>
<reference evidence="13 14" key="1">
    <citation type="submission" date="2017-04" db="EMBL/GenBank/DDBJ databases">
        <authorList>
            <person name="Afonso C.L."/>
            <person name="Miller P.J."/>
            <person name="Scott M.A."/>
            <person name="Spackman E."/>
            <person name="Goraichik I."/>
            <person name="Dimitrov K.M."/>
            <person name="Suarez D.L."/>
            <person name="Swayne D.E."/>
        </authorList>
    </citation>
    <scope>NUCLEOTIDE SEQUENCE [LARGE SCALE GENOMIC DNA]</scope>
</reference>
<dbReference type="PANTHER" id="PTHR12560">
    <property type="entry name" value="LONGEVITY ASSURANCE FACTOR 1 LAG1"/>
    <property type="match status" value="1"/>
</dbReference>
<feature type="transmembrane region" description="Helical" evidence="11">
    <location>
        <begin position="135"/>
        <end position="155"/>
    </location>
</feature>
<evidence type="ECO:0000256" key="11">
    <source>
        <dbReference type="SAM" id="Phobius"/>
    </source>
</evidence>
<dbReference type="Pfam" id="PF03798">
    <property type="entry name" value="TRAM_LAG1_CLN8"/>
    <property type="match status" value="1"/>
</dbReference>
<comment type="similarity">
    <text evidence="2">Belongs to the sphingosine N-acyltransferase family.</text>
</comment>
<evidence type="ECO:0000313" key="13">
    <source>
        <dbReference type="EMBL" id="SMN21811.1"/>
    </source>
</evidence>
<dbReference type="InterPro" id="IPR016439">
    <property type="entry name" value="Lag1/Lac1-like"/>
</dbReference>
<dbReference type="AlphaFoldDB" id="A0A1X7R867"/>
<gene>
    <name evidence="13" type="ORF">KASA_0J01298G</name>
</gene>
<accession>A0A1X7R867</accession>
<evidence type="ECO:0000256" key="4">
    <source>
        <dbReference type="ARBA" id="ARBA00022692"/>
    </source>
</evidence>
<proteinExistence type="inferred from homology"/>
<evidence type="ECO:0000256" key="3">
    <source>
        <dbReference type="ARBA" id="ARBA00022679"/>
    </source>
</evidence>
<sequence>MSLEPPIGKSNDVRTRSNSSVSIRRRSRRSSSVGKLELGDSGYNLLGVSKPKDTKNLRKDVSMTDNSIVKNLHSFLELSSEHMWIIPLIIITIVYTLFFQSQDQSEKNPLHMFVSISYRIDDTDMYGKGIKDLCFLFYYMIVFTFVREFFMDMIIRPIVLKAQVKSKHKLNRLMEQLFYIIYYGLSSPFGLWIMYNSDLWLFKTDTMYKTFPDFNNSFYFKWFYLGQASFWAQQACVLVLQLEKPRKDYKELVFHHIVTLLLIWSSYVFHFTKMGLAIYITMDVSDWWLAMSKTLNYFESVLTAPVFVIFMFIWIYLRHVVNLRILWSVLTEFRTEGTYILNFATQQYKCWISQSIVFTLIMALQLVNLYWLFLILRILFRMVVTGEKTDERSENSSEEDD</sequence>
<evidence type="ECO:0000256" key="10">
    <source>
        <dbReference type="SAM" id="MobiDB-lite"/>
    </source>
</evidence>
<dbReference type="GO" id="GO:0046513">
    <property type="term" value="P:ceramide biosynthetic process"/>
    <property type="evidence" value="ECO:0007669"/>
    <property type="project" value="InterPro"/>
</dbReference>
<keyword evidence="6 11" id="KW-1133">Transmembrane helix</keyword>
<evidence type="ECO:0000256" key="1">
    <source>
        <dbReference type="ARBA" id="ARBA00004477"/>
    </source>
</evidence>
<feature type="transmembrane region" description="Helical" evidence="11">
    <location>
        <begin position="83"/>
        <end position="101"/>
    </location>
</feature>
<dbReference type="EMBL" id="FXLY01000009">
    <property type="protein sequence ID" value="SMN21811.1"/>
    <property type="molecule type" value="Genomic_DNA"/>
</dbReference>
<comment type="subcellular location">
    <subcellularLocation>
        <location evidence="1">Endoplasmic reticulum membrane</location>
        <topology evidence="1">Multi-pass membrane protein</topology>
    </subcellularLocation>
</comment>
<evidence type="ECO:0000256" key="5">
    <source>
        <dbReference type="ARBA" id="ARBA00022824"/>
    </source>
</evidence>
<dbReference type="PROSITE" id="PS50922">
    <property type="entry name" value="TLC"/>
    <property type="match status" value="1"/>
</dbReference>
<feature type="transmembrane region" description="Helical" evidence="11">
    <location>
        <begin position="176"/>
        <end position="195"/>
    </location>
</feature>
<keyword evidence="7 9" id="KW-0472">Membrane</keyword>